<accession>A0ABP8MHA9</accession>
<evidence type="ECO:0008006" key="4">
    <source>
        <dbReference type="Google" id="ProtNLM"/>
    </source>
</evidence>
<proteinExistence type="predicted"/>
<feature type="transmembrane region" description="Helical" evidence="1">
    <location>
        <begin position="203"/>
        <end position="223"/>
    </location>
</feature>
<feature type="transmembrane region" description="Helical" evidence="1">
    <location>
        <begin position="372"/>
        <end position="391"/>
    </location>
</feature>
<gene>
    <name evidence="2" type="ORF">GCM10023189_07220</name>
</gene>
<feature type="transmembrane region" description="Helical" evidence="1">
    <location>
        <begin position="339"/>
        <end position="360"/>
    </location>
</feature>
<feature type="transmembrane region" description="Helical" evidence="1">
    <location>
        <begin position="244"/>
        <end position="268"/>
    </location>
</feature>
<feature type="transmembrane region" description="Helical" evidence="1">
    <location>
        <begin position="99"/>
        <end position="118"/>
    </location>
</feature>
<organism evidence="2 3">
    <name type="scientific">Nibrella saemangeumensis</name>
    <dbReference type="NCBI Taxonomy" id="1084526"/>
    <lineage>
        <taxon>Bacteria</taxon>
        <taxon>Pseudomonadati</taxon>
        <taxon>Bacteroidota</taxon>
        <taxon>Cytophagia</taxon>
        <taxon>Cytophagales</taxon>
        <taxon>Spirosomataceae</taxon>
        <taxon>Nibrella</taxon>
    </lineage>
</organism>
<feature type="transmembrane region" description="Helical" evidence="1">
    <location>
        <begin position="313"/>
        <end position="332"/>
    </location>
</feature>
<feature type="transmembrane region" description="Helical" evidence="1">
    <location>
        <begin position="398"/>
        <end position="418"/>
    </location>
</feature>
<name>A0ABP8MHA9_9BACT</name>
<keyword evidence="1" id="KW-0472">Membrane</keyword>
<feature type="transmembrane region" description="Helical" evidence="1">
    <location>
        <begin position="127"/>
        <end position="143"/>
    </location>
</feature>
<evidence type="ECO:0000256" key="1">
    <source>
        <dbReference type="SAM" id="Phobius"/>
    </source>
</evidence>
<evidence type="ECO:0000313" key="2">
    <source>
        <dbReference type="EMBL" id="GAA4448816.1"/>
    </source>
</evidence>
<feature type="transmembrane region" description="Helical" evidence="1">
    <location>
        <begin position="149"/>
        <end position="167"/>
    </location>
</feature>
<comment type="caution">
    <text evidence="2">The sequence shown here is derived from an EMBL/GenBank/DDBJ whole genome shotgun (WGS) entry which is preliminary data.</text>
</comment>
<dbReference type="RefSeq" id="WP_345240626.1">
    <property type="nucleotide sequence ID" value="NZ_BAABHD010000005.1"/>
</dbReference>
<sequence length="613" mass="69695">MRLSFWIVIFLLATALYGLLVIKDFQTPITGWGDTDVWEYYGYYVANNLSFTPLPVLDLVNNQLAYPHGTNQALQDWAVERELFYALFYLLTGTTGPYLQVYLLLSALVTVFGVFWLLKPVTGDSKAGLAALVLAFCNFYAIHKYPGHLAFTAMHWTTLGLVTDWLLVRRVWLMQPLTLRFLLLKALLLALVLGLNLGYVAGYALSSFTLAALFCVGVYISRIRRVSLPEYFRLDLFVHRWQHIALLGGILGAACLYLPLVLQIAAAAKSLQSADLPMGAFWDNPFRLLLPLLPGVSPYHIDYQPWLRDHTEGLGPTSPGLFLVLLSLIGFFQARNKAVYLPLLLLMAMCLLFHTTRIPTLRVFPWFLFTRVSSRATLIYPIILTLLALSVDWKRLPLLLLSLVVTLALAETITSYQFHTLYYQPVKLDRNFYAYMNTVKQTPGEAVLDWPFCTLGDNGIGEDLCPFFYQTSGTFALRRFHDKKVIGFFLGRLHPSQVAPFQRANWPCLFVPDDTDMFKSTRQRRCLTEAEMQFFADFFTYNDFSGINLYPDLLAPGCEEAFYRRFGRPVAETNIAMSSRMVFIPKPDSLRARLNPALGKRIRFACPDDQAGR</sequence>
<dbReference type="Proteomes" id="UP001501175">
    <property type="component" value="Unassembled WGS sequence"/>
</dbReference>
<protein>
    <recommendedName>
        <fullName evidence="4">4-amino-4-deoxy-L-arabinose transferase</fullName>
    </recommendedName>
</protein>
<feature type="transmembrane region" description="Helical" evidence="1">
    <location>
        <begin position="179"/>
        <end position="197"/>
    </location>
</feature>
<reference evidence="3" key="1">
    <citation type="journal article" date="2019" name="Int. J. Syst. Evol. Microbiol.">
        <title>The Global Catalogue of Microorganisms (GCM) 10K type strain sequencing project: providing services to taxonomists for standard genome sequencing and annotation.</title>
        <authorList>
            <consortium name="The Broad Institute Genomics Platform"/>
            <consortium name="The Broad Institute Genome Sequencing Center for Infectious Disease"/>
            <person name="Wu L."/>
            <person name="Ma J."/>
        </authorList>
    </citation>
    <scope>NUCLEOTIDE SEQUENCE [LARGE SCALE GENOMIC DNA]</scope>
    <source>
        <strain evidence="3">JCM 17927</strain>
    </source>
</reference>
<evidence type="ECO:0000313" key="3">
    <source>
        <dbReference type="Proteomes" id="UP001501175"/>
    </source>
</evidence>
<keyword evidence="1" id="KW-0812">Transmembrane</keyword>
<keyword evidence="3" id="KW-1185">Reference proteome</keyword>
<keyword evidence="1" id="KW-1133">Transmembrane helix</keyword>
<dbReference type="EMBL" id="BAABHD010000005">
    <property type="protein sequence ID" value="GAA4448816.1"/>
    <property type="molecule type" value="Genomic_DNA"/>
</dbReference>